<name>A0A6J4V2W7_9BACT</name>
<sequence>MDFIVVGASGAGAFAALLLARAGHQVLVLERDHLEPATDVEAAAAVAFRPMAPQIVQPHIVMARCRELLRTRLPNVYRALLEAGVAEAPIANLMPSSLTDQTARPGDERLTLLMTRRSTVDWVLQRALRTEPGIILRYGVRVLGLLATSENPPRVTGVRTDQGDVSASMVVDTTGRRSAIDGWLAEIGAGPSATWRAECGVAYYSRHYRLRPVVDLPGPPTTRLVAGLDEFLVGIWGADNGVMQLAVGPLATDHRFRAVKDPRVFEAVMRTVPTYSAWLEVLDPISGVFPMGAVHNALRRLVVADAPVALGLHAIGDAVCTTNPTFGRGLSLALWGAADLVDVVASHGEDLATQALALDARVVAHVAPYYEDQAVTDSARLAALRHAIYGTPVSEPSPSRSDRVTYAELRTAAWFDPTAFRAFWKVMGMIGLPDAVYADPDVVAATRAALHRYGNAPMVQPTRVQLLAALTS</sequence>
<accession>A0A6J4V2W7</accession>
<dbReference type="AlphaFoldDB" id="A0A6J4V2W7"/>
<proteinExistence type="predicted"/>
<dbReference type="PANTHER" id="PTHR43422">
    <property type="entry name" value="THIAMINE THIAZOLE SYNTHASE"/>
    <property type="match status" value="1"/>
</dbReference>
<dbReference type="SUPFAM" id="SSF51905">
    <property type="entry name" value="FAD/NAD(P)-binding domain"/>
    <property type="match status" value="1"/>
</dbReference>
<dbReference type="EMBL" id="CADCWJ010000453">
    <property type="protein sequence ID" value="CAA9566480.1"/>
    <property type="molecule type" value="Genomic_DNA"/>
</dbReference>
<dbReference type="InterPro" id="IPR036188">
    <property type="entry name" value="FAD/NAD-bd_sf"/>
</dbReference>
<evidence type="ECO:0008006" key="2">
    <source>
        <dbReference type="Google" id="ProtNLM"/>
    </source>
</evidence>
<evidence type="ECO:0000313" key="1">
    <source>
        <dbReference type="EMBL" id="CAA9566480.1"/>
    </source>
</evidence>
<organism evidence="1">
    <name type="scientific">uncultured Thermomicrobiales bacterium</name>
    <dbReference type="NCBI Taxonomy" id="1645740"/>
    <lineage>
        <taxon>Bacteria</taxon>
        <taxon>Pseudomonadati</taxon>
        <taxon>Thermomicrobiota</taxon>
        <taxon>Thermomicrobia</taxon>
        <taxon>Thermomicrobiales</taxon>
        <taxon>environmental samples</taxon>
    </lineage>
</organism>
<reference evidence="1" key="1">
    <citation type="submission" date="2020-02" db="EMBL/GenBank/DDBJ databases">
        <authorList>
            <person name="Meier V. D."/>
        </authorList>
    </citation>
    <scope>NUCLEOTIDE SEQUENCE</scope>
    <source>
        <strain evidence="1">AVDCRST_MAG87</strain>
    </source>
</reference>
<dbReference type="PANTHER" id="PTHR43422:SF3">
    <property type="entry name" value="THIAMINE THIAZOLE SYNTHASE"/>
    <property type="match status" value="1"/>
</dbReference>
<protein>
    <recommendedName>
        <fullName evidence="2">FAD-binding domain-containing protein</fullName>
    </recommendedName>
</protein>
<gene>
    <name evidence="1" type="ORF">AVDCRST_MAG87-1999</name>
</gene>
<dbReference type="Gene3D" id="3.50.50.60">
    <property type="entry name" value="FAD/NAD(P)-binding domain"/>
    <property type="match status" value="2"/>
</dbReference>